<evidence type="ECO:0000256" key="1">
    <source>
        <dbReference type="SAM" id="MobiDB-lite"/>
    </source>
</evidence>
<dbReference type="Pfam" id="PF03439">
    <property type="entry name" value="Spt5-NGN"/>
    <property type="match status" value="1"/>
</dbReference>
<evidence type="ECO:0000313" key="3">
    <source>
        <dbReference type="EMBL" id="KAJ3747406.1"/>
    </source>
</evidence>
<organism evidence="3 4">
    <name type="scientific">Lentinula detonsa</name>
    <dbReference type="NCBI Taxonomy" id="2804962"/>
    <lineage>
        <taxon>Eukaryota</taxon>
        <taxon>Fungi</taxon>
        <taxon>Dikarya</taxon>
        <taxon>Basidiomycota</taxon>
        <taxon>Agaricomycotina</taxon>
        <taxon>Agaricomycetes</taxon>
        <taxon>Agaricomycetidae</taxon>
        <taxon>Agaricales</taxon>
        <taxon>Marasmiineae</taxon>
        <taxon>Omphalotaceae</taxon>
        <taxon>Lentinula</taxon>
    </lineage>
</organism>
<dbReference type="PANTHER" id="PTHR11125">
    <property type="entry name" value="SUPPRESSOR OF TY 5"/>
    <property type="match status" value="1"/>
</dbReference>
<feature type="domain" description="NGN" evidence="2">
    <location>
        <begin position="124"/>
        <end position="174"/>
    </location>
</feature>
<reference evidence="3 4" key="1">
    <citation type="journal article" date="2023" name="Proc. Natl. Acad. Sci. U.S.A.">
        <title>A global phylogenomic analysis of the shiitake genus Lentinula.</title>
        <authorList>
            <person name="Sierra-Patev S."/>
            <person name="Min B."/>
            <person name="Naranjo-Ortiz M."/>
            <person name="Looney B."/>
            <person name="Konkel Z."/>
            <person name="Slot J.C."/>
            <person name="Sakamoto Y."/>
            <person name="Steenwyk J.L."/>
            <person name="Rokas A."/>
            <person name="Carro J."/>
            <person name="Camarero S."/>
            <person name="Ferreira P."/>
            <person name="Molpeceres G."/>
            <person name="Ruiz-Duenas F.J."/>
            <person name="Serrano A."/>
            <person name="Henrissat B."/>
            <person name="Drula E."/>
            <person name="Hughes K.W."/>
            <person name="Mata J.L."/>
            <person name="Ishikawa N.K."/>
            <person name="Vargas-Isla R."/>
            <person name="Ushijima S."/>
            <person name="Smith C.A."/>
            <person name="Donoghue J."/>
            <person name="Ahrendt S."/>
            <person name="Andreopoulos W."/>
            <person name="He G."/>
            <person name="LaButti K."/>
            <person name="Lipzen A."/>
            <person name="Ng V."/>
            <person name="Riley R."/>
            <person name="Sandor L."/>
            <person name="Barry K."/>
            <person name="Martinez A.T."/>
            <person name="Xiao Y."/>
            <person name="Gibbons J.G."/>
            <person name="Terashima K."/>
            <person name="Grigoriev I.V."/>
            <person name="Hibbett D."/>
        </authorList>
    </citation>
    <scope>NUCLEOTIDE SEQUENCE [LARGE SCALE GENOMIC DNA]</scope>
    <source>
        <strain evidence="3 4">TFB7810</strain>
    </source>
</reference>
<dbReference type="GO" id="GO:0006368">
    <property type="term" value="P:transcription elongation by RNA polymerase II"/>
    <property type="evidence" value="ECO:0007669"/>
    <property type="project" value="TreeGrafter"/>
</dbReference>
<accession>A0A9W8P5D9</accession>
<name>A0A9W8P5D9_9AGAR</name>
<dbReference type="AlphaFoldDB" id="A0A9W8P5D9"/>
<dbReference type="PANTHER" id="PTHR11125:SF7">
    <property type="entry name" value="TRANSCRIPTION ELONGATION FACTOR SPT5"/>
    <property type="match status" value="1"/>
</dbReference>
<dbReference type="GO" id="GO:0032044">
    <property type="term" value="C:DSIF complex"/>
    <property type="evidence" value="ECO:0007669"/>
    <property type="project" value="TreeGrafter"/>
</dbReference>
<keyword evidence="4" id="KW-1185">Reference proteome</keyword>
<evidence type="ECO:0000259" key="2">
    <source>
        <dbReference type="Pfam" id="PF03439"/>
    </source>
</evidence>
<dbReference type="EMBL" id="JANVFU010000003">
    <property type="protein sequence ID" value="KAJ3747406.1"/>
    <property type="molecule type" value="Genomic_DNA"/>
</dbReference>
<proteinExistence type="predicted"/>
<dbReference type="InterPro" id="IPR036735">
    <property type="entry name" value="NGN_dom_sf"/>
</dbReference>
<protein>
    <recommendedName>
        <fullName evidence="2">NGN domain-containing protein</fullName>
    </recommendedName>
</protein>
<feature type="compositionally biased region" description="Pro residues" evidence="1">
    <location>
        <begin position="774"/>
        <end position="790"/>
    </location>
</feature>
<dbReference type="InterPro" id="IPR005100">
    <property type="entry name" value="NGN-domain"/>
</dbReference>
<dbReference type="GO" id="GO:0032784">
    <property type="term" value="P:regulation of DNA-templated transcription elongation"/>
    <property type="evidence" value="ECO:0007669"/>
    <property type="project" value="InterPro"/>
</dbReference>
<comment type="caution">
    <text evidence="3">The sequence shown here is derived from an EMBL/GenBank/DDBJ whole genome shotgun (WGS) entry which is preliminary data.</text>
</comment>
<dbReference type="InterPro" id="IPR039659">
    <property type="entry name" value="SPT5"/>
</dbReference>
<feature type="region of interest" description="Disordered" evidence="1">
    <location>
        <begin position="37"/>
        <end position="70"/>
    </location>
</feature>
<feature type="region of interest" description="Disordered" evidence="1">
    <location>
        <begin position="774"/>
        <end position="799"/>
    </location>
</feature>
<gene>
    <name evidence="3" type="ORF">DFH05DRAFT_1521749</name>
</gene>
<sequence length="950" mass="106848">MLRILTEVNNGLMLLSASGSKMMKNQFIDLEAQDSEEDYFTKPEDGSSDNEDWAPAPPNPPLSATPKPVSSGLDTLIRRIENQYTKAPAKSAASPVDKHQEDSENEGVEVLHQHWLWKRDQDWNLWRIKCTPQQEYHVLFELMSRHETLSDELQSVFHNPCNVGFLYLEAKFTKLGISSLEEVLPKFSDLKASLLTIVPEMESEHCLTILSSDTPQVFAPGEWVLIKWGLYHGDIGLVLDDYRDDDSMSGVKIVHPPPTIANANCHLVPPQLFKPASYNQDQLIQYKRAHVFTFKSWRFMFGLQVKTFSCISLCPACDVPLSIYHLFMDAKALAGPAGYIINISSMPLPSFWMFEPGELVIVHSDTDSLKRPGTVLSSFSTLKANSACKVDSGDGGHEMILARNMEKGIILGQYIKVLAGVHLGQKGFVVAKINALLGICVGLRTNGLDFHVHVNSVKLALPEYLNTEIPWLNVQVRVANGPYINWTGFVKHVAVTSGRSLAITVCSPDGQQRVIGYQAVREICLGSLLMDYQPLKPHQRQFDVKVPWKEIEVLIQCGHFVGCSVCERRTRAPLLTYRPLKGNQLKEFGISSSIEGMCTGPLPWLGFLVNFVKGEYKSKYSLVKDVNHYQVNPALNGKRSGLTLTIKRYTFTTNPSSKLVKADYDALRFHKTRYYLCEVFMPNAQQSFYMPNDDYQCQLTSTSSNTMFTEADSGSSTPLPNNFEKETIFHDTWSPMPTLLSLPLADVSMSSHWMPGFETPFSVRSPAPWPWTPASPSHPLPSRAPSPAHPLPSCVSSPAPPPPDHWVLNPKLVGIMIKVDIRGGTMDTLKKKDGIFVETVSDKDGINPATEKGLMVVARNYPKHIGKLVRRIHHFYEEEETEKNHCLMLMTIDHSGPKETKGFEFLEMNPDDLEYVKESADERKWSMKLLREIRMDFTYSSVDVRPRVNP</sequence>
<dbReference type="Proteomes" id="UP001142393">
    <property type="component" value="Unassembled WGS sequence"/>
</dbReference>
<feature type="region of interest" description="Disordered" evidence="1">
    <location>
        <begin position="86"/>
        <end position="105"/>
    </location>
</feature>
<dbReference type="GO" id="GO:0006357">
    <property type="term" value="P:regulation of transcription by RNA polymerase II"/>
    <property type="evidence" value="ECO:0007669"/>
    <property type="project" value="InterPro"/>
</dbReference>
<dbReference type="Gene3D" id="3.30.70.940">
    <property type="entry name" value="NusG, N-terminal domain"/>
    <property type="match status" value="1"/>
</dbReference>
<evidence type="ECO:0000313" key="4">
    <source>
        <dbReference type="Proteomes" id="UP001142393"/>
    </source>
</evidence>
<dbReference type="GO" id="GO:0003729">
    <property type="term" value="F:mRNA binding"/>
    <property type="evidence" value="ECO:0007669"/>
    <property type="project" value="TreeGrafter"/>
</dbReference>